<dbReference type="EMBL" id="BK015317">
    <property type="protein sequence ID" value="DAE01062.1"/>
    <property type="molecule type" value="Genomic_DNA"/>
</dbReference>
<organism evidence="1">
    <name type="scientific">Myoviridae sp. ct7Sv1</name>
    <dbReference type="NCBI Taxonomy" id="2825039"/>
    <lineage>
        <taxon>Viruses</taxon>
        <taxon>Duplodnaviria</taxon>
        <taxon>Heunggongvirae</taxon>
        <taxon>Uroviricota</taxon>
        <taxon>Caudoviricetes</taxon>
    </lineage>
</organism>
<sequence length="54" mass="6298">MIELQRIGKFSGRYLVKQARHDYSQSRGYITDLEIKMVEYIAEESENDALPAHP</sequence>
<accession>A0A8S5P1T5</accession>
<reference evidence="1" key="1">
    <citation type="journal article" date="2021" name="Proc. Natl. Acad. Sci. U.S.A.">
        <title>A Catalog of Tens of Thousands of Viruses from Human Metagenomes Reveals Hidden Associations with Chronic Diseases.</title>
        <authorList>
            <person name="Tisza M.J."/>
            <person name="Buck C.B."/>
        </authorList>
    </citation>
    <scope>NUCLEOTIDE SEQUENCE</scope>
    <source>
        <strain evidence="1">Ct7Sv1</strain>
    </source>
</reference>
<protein>
    <submittedName>
        <fullName evidence="1">Uncharacterized protein</fullName>
    </submittedName>
</protein>
<name>A0A8S5P1T5_9CAUD</name>
<proteinExistence type="predicted"/>
<evidence type="ECO:0000313" key="1">
    <source>
        <dbReference type="EMBL" id="DAE01062.1"/>
    </source>
</evidence>